<name>A0ABP9RS58_9ACTN</name>
<dbReference type="EMBL" id="BAABJQ010000008">
    <property type="protein sequence ID" value="GAA5186121.1"/>
    <property type="molecule type" value="Genomic_DNA"/>
</dbReference>
<dbReference type="Proteomes" id="UP001501570">
    <property type="component" value="Unassembled WGS sequence"/>
</dbReference>
<dbReference type="Pfam" id="PF01494">
    <property type="entry name" value="FAD_binding_3"/>
    <property type="match status" value="1"/>
</dbReference>
<keyword evidence="3" id="KW-1185">Reference proteome</keyword>
<dbReference type="SUPFAM" id="SSF51905">
    <property type="entry name" value="FAD/NAD(P)-binding domain"/>
    <property type="match status" value="1"/>
</dbReference>
<accession>A0ABP9RS58</accession>
<organism evidence="2 3">
    <name type="scientific">Rugosimonospora acidiphila</name>
    <dbReference type="NCBI Taxonomy" id="556531"/>
    <lineage>
        <taxon>Bacteria</taxon>
        <taxon>Bacillati</taxon>
        <taxon>Actinomycetota</taxon>
        <taxon>Actinomycetes</taxon>
        <taxon>Micromonosporales</taxon>
        <taxon>Micromonosporaceae</taxon>
        <taxon>Rugosimonospora</taxon>
    </lineage>
</organism>
<feature type="domain" description="FAD-binding" evidence="1">
    <location>
        <begin position="7"/>
        <end position="129"/>
    </location>
</feature>
<proteinExistence type="predicted"/>
<dbReference type="InterPro" id="IPR002938">
    <property type="entry name" value="FAD-bd"/>
</dbReference>
<reference evidence="3" key="1">
    <citation type="journal article" date="2019" name="Int. J. Syst. Evol. Microbiol.">
        <title>The Global Catalogue of Microorganisms (GCM) 10K type strain sequencing project: providing services to taxonomists for standard genome sequencing and annotation.</title>
        <authorList>
            <consortium name="The Broad Institute Genomics Platform"/>
            <consortium name="The Broad Institute Genome Sequencing Center for Infectious Disease"/>
            <person name="Wu L."/>
            <person name="Ma J."/>
        </authorList>
    </citation>
    <scope>NUCLEOTIDE SEQUENCE [LARGE SCALE GENOMIC DNA]</scope>
    <source>
        <strain evidence="3">JCM 18304</strain>
    </source>
</reference>
<dbReference type="Gene3D" id="3.50.50.60">
    <property type="entry name" value="FAD/NAD(P)-binding domain"/>
    <property type="match status" value="1"/>
</dbReference>
<evidence type="ECO:0000313" key="3">
    <source>
        <dbReference type="Proteomes" id="UP001501570"/>
    </source>
</evidence>
<dbReference type="InterPro" id="IPR036188">
    <property type="entry name" value="FAD/NAD-bd_sf"/>
</dbReference>
<sequence length="197" mass="20881">MDVLIAGAEPQTLEVFGDLGVAAGAVAAGRLPTHTRVHLGGAELTDFAITQQAPSPSKRYPDSVALAQWRTEGLLRDALSDHGLDVEFGTRLAGFEADRGGVTSELNGRSGTEWARAGYLVGCDGGTARYAGSSACRLRYDQRRAAGAAGRPRCGRPARHRYHLHPAQPGARSCCGRRAVTHVHSLEGVTRRPSASR</sequence>
<gene>
    <name evidence="2" type="ORF">GCM10023322_31690</name>
</gene>
<evidence type="ECO:0000259" key="1">
    <source>
        <dbReference type="Pfam" id="PF01494"/>
    </source>
</evidence>
<comment type="caution">
    <text evidence="2">The sequence shown here is derived from an EMBL/GenBank/DDBJ whole genome shotgun (WGS) entry which is preliminary data.</text>
</comment>
<evidence type="ECO:0000313" key="2">
    <source>
        <dbReference type="EMBL" id="GAA5186121.1"/>
    </source>
</evidence>
<protein>
    <recommendedName>
        <fullName evidence="1">FAD-binding domain-containing protein</fullName>
    </recommendedName>
</protein>